<reference evidence="3 4" key="1">
    <citation type="submission" date="2024-09" db="EMBL/GenBank/DDBJ databases">
        <title>Rethinking Asexuality: The Enigmatic Case of Functional Sexual Genes in Lepraria (Stereocaulaceae).</title>
        <authorList>
            <person name="Doellman M."/>
            <person name="Sun Y."/>
            <person name="Barcenas-Pena A."/>
            <person name="Lumbsch H.T."/>
            <person name="Grewe F."/>
        </authorList>
    </citation>
    <scope>NUCLEOTIDE SEQUENCE [LARGE SCALE GENOMIC DNA]</scope>
    <source>
        <strain evidence="3 4">Grewe 0041</strain>
    </source>
</reference>
<dbReference type="EMBL" id="JBHFEH010000008">
    <property type="protein sequence ID" value="KAL2056484.1"/>
    <property type="molecule type" value="Genomic_DNA"/>
</dbReference>
<evidence type="ECO:0000256" key="2">
    <source>
        <dbReference type="SAM" id="SignalP"/>
    </source>
</evidence>
<accession>A0ABR4BF88</accession>
<gene>
    <name evidence="3" type="ORF">ABVK25_003508</name>
</gene>
<feature type="chain" id="PRO_5045091031" evidence="2">
    <location>
        <begin position="21"/>
        <end position="213"/>
    </location>
</feature>
<proteinExistence type="predicted"/>
<evidence type="ECO:0000313" key="3">
    <source>
        <dbReference type="EMBL" id="KAL2056484.1"/>
    </source>
</evidence>
<feature type="compositionally biased region" description="Polar residues" evidence="1">
    <location>
        <begin position="180"/>
        <end position="190"/>
    </location>
</feature>
<dbReference type="Proteomes" id="UP001590951">
    <property type="component" value="Unassembled WGS sequence"/>
</dbReference>
<name>A0ABR4BF88_9LECA</name>
<comment type="caution">
    <text evidence="3">The sequence shown here is derived from an EMBL/GenBank/DDBJ whole genome shotgun (WGS) entry which is preliminary data.</text>
</comment>
<sequence>MYTQTLFALALQAFTSCAVADQFGTLEKDIASLENAHSDVANSVFAWADTETSVPTNVLENQFDNYFDVLVSETTAPIPGFLSYLPTALVTPASKLLVSEASLVASDLAPTAGTGGVNGTTTVTGSSMSSVAEVTRYVTSKMAESGTAGTTGVRNSTNRTKPTTGPSSGPIVPPKFTTGAPKTQSKNGASQPTGILVAVGAGPAGVLGILLFL</sequence>
<keyword evidence="4" id="KW-1185">Reference proteome</keyword>
<protein>
    <submittedName>
        <fullName evidence="3">Uncharacterized protein</fullName>
    </submittedName>
</protein>
<feature type="compositionally biased region" description="Polar residues" evidence="1">
    <location>
        <begin position="147"/>
        <end position="167"/>
    </location>
</feature>
<evidence type="ECO:0000256" key="1">
    <source>
        <dbReference type="SAM" id="MobiDB-lite"/>
    </source>
</evidence>
<evidence type="ECO:0000313" key="4">
    <source>
        <dbReference type="Proteomes" id="UP001590951"/>
    </source>
</evidence>
<feature type="region of interest" description="Disordered" evidence="1">
    <location>
        <begin position="142"/>
        <end position="190"/>
    </location>
</feature>
<feature type="signal peptide" evidence="2">
    <location>
        <begin position="1"/>
        <end position="20"/>
    </location>
</feature>
<keyword evidence="2" id="KW-0732">Signal</keyword>
<organism evidence="3 4">
    <name type="scientific">Lepraria finkii</name>
    <dbReference type="NCBI Taxonomy" id="1340010"/>
    <lineage>
        <taxon>Eukaryota</taxon>
        <taxon>Fungi</taxon>
        <taxon>Dikarya</taxon>
        <taxon>Ascomycota</taxon>
        <taxon>Pezizomycotina</taxon>
        <taxon>Lecanoromycetes</taxon>
        <taxon>OSLEUM clade</taxon>
        <taxon>Lecanoromycetidae</taxon>
        <taxon>Lecanorales</taxon>
        <taxon>Lecanorineae</taxon>
        <taxon>Stereocaulaceae</taxon>
        <taxon>Lepraria</taxon>
    </lineage>
</organism>